<accession>A0A1H3TKI5</accession>
<reference evidence="2" key="1">
    <citation type="submission" date="2016-10" db="EMBL/GenBank/DDBJ databases">
        <authorList>
            <person name="Varghese N."/>
            <person name="Submissions S."/>
        </authorList>
    </citation>
    <scope>NUCLEOTIDE SEQUENCE [LARGE SCALE GENOMIC DNA]</scope>
    <source>
        <strain evidence="2">DSM 44718</strain>
    </source>
</reference>
<gene>
    <name evidence="1" type="ORF">SAMN05421684_5908</name>
</gene>
<dbReference type="AlphaFoldDB" id="A0A1H3TKI5"/>
<evidence type="ECO:0000313" key="2">
    <source>
        <dbReference type="Proteomes" id="UP000199632"/>
    </source>
</evidence>
<organism evidence="1 2">
    <name type="scientific">Asanoa ishikariensis</name>
    <dbReference type="NCBI Taxonomy" id="137265"/>
    <lineage>
        <taxon>Bacteria</taxon>
        <taxon>Bacillati</taxon>
        <taxon>Actinomycetota</taxon>
        <taxon>Actinomycetes</taxon>
        <taxon>Micromonosporales</taxon>
        <taxon>Micromonosporaceae</taxon>
        <taxon>Asanoa</taxon>
    </lineage>
</organism>
<protein>
    <submittedName>
        <fullName evidence="1">Uncharacterized protein</fullName>
    </submittedName>
</protein>
<dbReference type="STRING" id="137265.SAMN05421684_5908"/>
<dbReference type="SUPFAM" id="SSF81886">
    <property type="entry name" value="Helical scaffold and wing domains of SecA"/>
    <property type="match status" value="1"/>
</dbReference>
<dbReference type="EMBL" id="FNQB01000003">
    <property type="protein sequence ID" value="SDZ50507.1"/>
    <property type="molecule type" value="Genomic_DNA"/>
</dbReference>
<proteinExistence type="predicted"/>
<keyword evidence="2" id="KW-1185">Reference proteome</keyword>
<evidence type="ECO:0000313" key="1">
    <source>
        <dbReference type="EMBL" id="SDZ50507.1"/>
    </source>
</evidence>
<name>A0A1H3TKI5_9ACTN</name>
<sequence length="189" mass="21204">MGAIFGLGHYAPRGRRPWLSRSRGAVPARVDLAFERIIDEQRSVFYRDRHEVRDRFDGRLALRSIPAAAVAAWSAWGAGEVERGLHDVLGAEAYRAADPNDAERFLMDALAARAAGMGDDQMNELLRQTSLLVMDEQWAAHLGRVRFVQRHGNVTDESLRPAAVLERLFAWCRLVTVEHTLGYALNVEP</sequence>
<dbReference type="InterPro" id="IPR036266">
    <property type="entry name" value="SecA_Wing/Scaffold_sf"/>
</dbReference>
<dbReference type="Proteomes" id="UP000199632">
    <property type="component" value="Unassembled WGS sequence"/>
</dbReference>